<proteinExistence type="predicted"/>
<protein>
    <submittedName>
        <fullName evidence="1">Uncharacterized protein</fullName>
    </submittedName>
</protein>
<dbReference type="EMBL" id="JAWZSR010000002">
    <property type="protein sequence ID" value="MDX8045437.1"/>
    <property type="molecule type" value="Genomic_DNA"/>
</dbReference>
<name>A0ACC6M3M4_9BACI</name>
<dbReference type="Proteomes" id="UP001277972">
    <property type="component" value="Unassembled WGS sequence"/>
</dbReference>
<sequence>MNKPYQEFEVNGNDYKLYYDVASIKKYIEITDKYQLMIKSFLKKPEHKLTDRDRNKVYQASKYALDGFFGKGSFKTIYQSTDNDLDQVADVINDILDWLNGKVKELEQKGVMY</sequence>
<organism evidence="1 2">
    <name type="scientific">Gracilibacillus pellucidus</name>
    <dbReference type="NCBI Taxonomy" id="3095368"/>
    <lineage>
        <taxon>Bacteria</taxon>
        <taxon>Bacillati</taxon>
        <taxon>Bacillota</taxon>
        <taxon>Bacilli</taxon>
        <taxon>Bacillales</taxon>
        <taxon>Bacillaceae</taxon>
        <taxon>Gracilibacillus</taxon>
    </lineage>
</organism>
<keyword evidence="2" id="KW-1185">Reference proteome</keyword>
<gene>
    <name evidence="1" type="ORF">SH601_05485</name>
</gene>
<comment type="caution">
    <text evidence="1">The sequence shown here is derived from an EMBL/GenBank/DDBJ whole genome shotgun (WGS) entry which is preliminary data.</text>
</comment>
<evidence type="ECO:0000313" key="1">
    <source>
        <dbReference type="EMBL" id="MDX8045437.1"/>
    </source>
</evidence>
<reference evidence="1" key="1">
    <citation type="submission" date="2023-11" db="EMBL/GenBank/DDBJ databases">
        <title>Gracilibacillus pellucida a moderately halophilic bacterium isolated from saline soil in Xinjiang province.</title>
        <authorList>
            <person name="Zhang Z."/>
            <person name="Tan F."/>
            <person name="Wang Y."/>
            <person name="Xia M."/>
        </authorList>
    </citation>
    <scope>NUCLEOTIDE SEQUENCE</scope>
    <source>
        <strain evidence="1">S3-1-1</strain>
    </source>
</reference>
<evidence type="ECO:0000313" key="2">
    <source>
        <dbReference type="Proteomes" id="UP001277972"/>
    </source>
</evidence>
<accession>A0ACC6M3M4</accession>